<organism evidence="2 3">
    <name type="scientific">Candidatus Marsarchaeota G1 archaeon OSP_D</name>
    <dbReference type="NCBI Taxonomy" id="1978155"/>
    <lineage>
        <taxon>Archaea</taxon>
        <taxon>Candidatus Marsarchaeota</taxon>
        <taxon>Candidatus Marsarchaeota group 1</taxon>
    </lineage>
</organism>
<protein>
    <submittedName>
        <fullName evidence="2">Uncharacterized protein</fullName>
    </submittedName>
</protein>
<dbReference type="AlphaFoldDB" id="A0A2R6A903"/>
<evidence type="ECO:0000313" key="2">
    <source>
        <dbReference type="EMBL" id="PSN82874.1"/>
    </source>
</evidence>
<gene>
    <name evidence="2" type="ORF">B9Q01_06655</name>
</gene>
<keyword evidence="1" id="KW-0472">Membrane</keyword>
<reference evidence="2 3" key="1">
    <citation type="submission" date="2017-04" db="EMBL/GenBank/DDBJ databases">
        <title>Novel microbial lineages endemic to geothermal iron-oxide mats fill important gaps in the evolutionary history of Archaea.</title>
        <authorList>
            <person name="Jay Z.J."/>
            <person name="Beam J.P."/>
            <person name="Dlakic M."/>
            <person name="Rusch D.B."/>
            <person name="Kozubal M.A."/>
            <person name="Inskeep W.P."/>
        </authorList>
    </citation>
    <scope>NUCLEOTIDE SEQUENCE [LARGE SCALE GENOMIC DNA]</scope>
    <source>
        <strain evidence="2">OSP_D</strain>
    </source>
</reference>
<sequence length="381" mass="41642">MSLRVALVLCFLLVLQVVQALPQGSVQSASFSESLPWFAKKGVSFEYSISGSYYVVNQLVNYTGYVEIKVVSVNPNLSLTVLSNTSVSNPFVSQGVHVDDSFFPAILLVLPEQMVIPRSFSVVTRSYAVFFDYLGNFSGDYEYKITESVGGIGASPITKIAVVDPKNGVFLSYKVENSYTKAYFAMKLLSYNASASTQKVSVNAPVFARPGSTLVYTTAGSIAETLNYTTLFCEPDGLFYFEKSNVIQGKLQGPAFFLDNYTQPAFYPAVSSFSQDVNFGVSIGSIGTATLSYLGETSVQTVYGKVDAYAYANRTIGFEAYLNPQTGVAVYIELPGGTIDLSSSNFVPLVSPSFSIFPIVLLVLFVIFVFLFLPFVFRKRR</sequence>
<accession>A0A2R6A903</accession>
<evidence type="ECO:0000256" key="1">
    <source>
        <dbReference type="SAM" id="Phobius"/>
    </source>
</evidence>
<keyword evidence="1" id="KW-1133">Transmembrane helix</keyword>
<name>A0A2R6A903_9ARCH</name>
<dbReference type="Proteomes" id="UP000240880">
    <property type="component" value="Unassembled WGS sequence"/>
</dbReference>
<keyword evidence="1" id="KW-0812">Transmembrane</keyword>
<feature type="transmembrane region" description="Helical" evidence="1">
    <location>
        <begin position="354"/>
        <end position="377"/>
    </location>
</feature>
<dbReference type="EMBL" id="NEXC01000047">
    <property type="protein sequence ID" value="PSN82874.1"/>
    <property type="molecule type" value="Genomic_DNA"/>
</dbReference>
<evidence type="ECO:0000313" key="3">
    <source>
        <dbReference type="Proteomes" id="UP000240880"/>
    </source>
</evidence>
<proteinExistence type="predicted"/>
<comment type="caution">
    <text evidence="2">The sequence shown here is derived from an EMBL/GenBank/DDBJ whole genome shotgun (WGS) entry which is preliminary data.</text>
</comment>